<keyword evidence="2" id="KW-1185">Reference proteome</keyword>
<protein>
    <submittedName>
        <fullName evidence="1">Uncharacterized protein</fullName>
    </submittedName>
</protein>
<organism evidence="1 2">
    <name type="scientific">Mucor flavus</name>
    <dbReference type="NCBI Taxonomy" id="439312"/>
    <lineage>
        <taxon>Eukaryota</taxon>
        <taxon>Fungi</taxon>
        <taxon>Fungi incertae sedis</taxon>
        <taxon>Mucoromycota</taxon>
        <taxon>Mucoromycotina</taxon>
        <taxon>Mucoromycetes</taxon>
        <taxon>Mucorales</taxon>
        <taxon>Mucorineae</taxon>
        <taxon>Mucoraceae</taxon>
        <taxon>Mucor</taxon>
    </lineage>
</organism>
<evidence type="ECO:0000313" key="2">
    <source>
        <dbReference type="Proteomes" id="UP001473302"/>
    </source>
</evidence>
<accession>A0ABP9YZT3</accession>
<gene>
    <name evidence="1" type="ORF">MFLAVUS_005823</name>
</gene>
<reference evidence="1 2" key="1">
    <citation type="submission" date="2024-04" db="EMBL/GenBank/DDBJ databases">
        <title>genome sequences of Mucor flavus KT1a and Helicostylum pulchrum KT1b strains isolated from the surface of a dry-aged beef.</title>
        <authorList>
            <person name="Toyotome T."/>
            <person name="Hosono M."/>
            <person name="Torimaru M."/>
            <person name="Fukuda K."/>
            <person name="Mikami N."/>
        </authorList>
    </citation>
    <scope>NUCLEOTIDE SEQUENCE [LARGE SCALE GENOMIC DNA]</scope>
    <source>
        <strain evidence="1 2">KT1a</strain>
    </source>
</reference>
<evidence type="ECO:0000313" key="1">
    <source>
        <dbReference type="EMBL" id="GAA5812371.1"/>
    </source>
</evidence>
<dbReference type="EMBL" id="BAABUK010000013">
    <property type="protein sequence ID" value="GAA5812371.1"/>
    <property type="molecule type" value="Genomic_DNA"/>
</dbReference>
<proteinExistence type="predicted"/>
<sequence>MGGGKTIPAICSKVGHQCKVDMRMAASHEECLDLSVDKIDRNWFVIDKIADVDVHQSIDHIKKGGINTFLSHCLLQHFIGSLKAAGDLFARSDRQIQNLKSL</sequence>
<comment type="caution">
    <text evidence="1">The sequence shown here is derived from an EMBL/GenBank/DDBJ whole genome shotgun (WGS) entry which is preliminary data.</text>
</comment>
<dbReference type="Proteomes" id="UP001473302">
    <property type="component" value="Unassembled WGS sequence"/>
</dbReference>
<name>A0ABP9YZT3_9FUNG</name>